<feature type="transmembrane region" description="Helical" evidence="2">
    <location>
        <begin position="12"/>
        <end position="37"/>
    </location>
</feature>
<comment type="caution">
    <text evidence="5">The sequence shown here is derived from an EMBL/GenBank/DDBJ whole genome shotgun (WGS) entry which is preliminary data.</text>
</comment>
<dbReference type="PANTHER" id="PTHR33371:SF16">
    <property type="entry name" value="MCE-FAMILY PROTEIN MCE3F"/>
    <property type="match status" value="1"/>
</dbReference>
<dbReference type="Pfam" id="PF02470">
    <property type="entry name" value="MlaD"/>
    <property type="match status" value="1"/>
</dbReference>
<dbReference type="InterPro" id="IPR052336">
    <property type="entry name" value="MlaD_Phospholipid_Transporter"/>
</dbReference>
<protein>
    <submittedName>
        <fullName evidence="5">MlaD family protein</fullName>
    </submittedName>
</protein>
<keyword evidence="2" id="KW-0812">Transmembrane</keyword>
<dbReference type="Pfam" id="PF11887">
    <property type="entry name" value="Mce4_CUP1"/>
    <property type="match status" value="1"/>
</dbReference>
<dbReference type="InterPro" id="IPR005693">
    <property type="entry name" value="Mce"/>
</dbReference>
<dbReference type="RefSeq" id="WP_343991001.1">
    <property type="nucleotide sequence ID" value="NZ_BAAALG010000002.1"/>
</dbReference>
<dbReference type="Proteomes" id="UP001501581">
    <property type="component" value="Unassembled WGS sequence"/>
</dbReference>
<accession>A0ABP4E557</accession>
<evidence type="ECO:0000313" key="5">
    <source>
        <dbReference type="EMBL" id="GAA1092822.1"/>
    </source>
</evidence>
<name>A0ABP4E557_9ACTN</name>
<gene>
    <name evidence="5" type="ORF">GCM10009668_04960</name>
</gene>
<keyword evidence="6" id="KW-1185">Reference proteome</keyword>
<proteinExistence type="predicted"/>
<dbReference type="PANTHER" id="PTHR33371">
    <property type="entry name" value="INTERMEMBRANE PHOSPHOLIPID TRANSPORT SYSTEM BINDING PROTEIN MLAD-RELATED"/>
    <property type="match status" value="1"/>
</dbReference>
<feature type="region of interest" description="Disordered" evidence="1">
    <location>
        <begin position="331"/>
        <end position="366"/>
    </location>
</feature>
<evidence type="ECO:0000256" key="1">
    <source>
        <dbReference type="SAM" id="MobiDB-lite"/>
    </source>
</evidence>
<reference evidence="6" key="1">
    <citation type="journal article" date="2019" name="Int. J. Syst. Evol. Microbiol.">
        <title>The Global Catalogue of Microorganisms (GCM) 10K type strain sequencing project: providing services to taxonomists for standard genome sequencing and annotation.</title>
        <authorList>
            <consortium name="The Broad Institute Genomics Platform"/>
            <consortium name="The Broad Institute Genome Sequencing Center for Infectious Disease"/>
            <person name="Wu L."/>
            <person name="Ma J."/>
        </authorList>
    </citation>
    <scope>NUCLEOTIDE SEQUENCE [LARGE SCALE GENOMIC DNA]</scope>
    <source>
        <strain evidence="6">JCM 13008</strain>
    </source>
</reference>
<feature type="domain" description="Mce/MlaD" evidence="3">
    <location>
        <begin position="46"/>
        <end position="119"/>
    </location>
</feature>
<evidence type="ECO:0000256" key="2">
    <source>
        <dbReference type="SAM" id="Phobius"/>
    </source>
</evidence>
<evidence type="ECO:0000259" key="3">
    <source>
        <dbReference type="Pfam" id="PF02470"/>
    </source>
</evidence>
<evidence type="ECO:0000259" key="4">
    <source>
        <dbReference type="Pfam" id="PF11887"/>
    </source>
</evidence>
<dbReference type="InterPro" id="IPR003399">
    <property type="entry name" value="Mce/MlaD"/>
</dbReference>
<dbReference type="InterPro" id="IPR024516">
    <property type="entry name" value="Mce_C"/>
</dbReference>
<keyword evidence="2" id="KW-1133">Transmembrane helix</keyword>
<evidence type="ECO:0000313" key="6">
    <source>
        <dbReference type="Proteomes" id="UP001501581"/>
    </source>
</evidence>
<feature type="domain" description="Mammalian cell entry C-terminal" evidence="4">
    <location>
        <begin position="127"/>
        <end position="296"/>
    </location>
</feature>
<sequence length="366" mass="39401">MKNKAAAHASLRALVTGAVVLAGVFALCIALLMSWVLKAPLGRERPEITVTMPRTGGLFEGSAATYRGVEVGRVTKIDLGSGSVEVTVRLDPGEKVPRNSVAKVRSLSPVGEQYLDFRPEAAGGPYLADGDRVAAQAGDLPVSIAKMVSGLQGALRQVDPEKVRTVLREVNTAFEGSGEDLHRLVENTEVLLETIDTSMPQIERVLVNGRTTLQIFADNRAVLIRFATLAARVGTWYLAWDPAVHRMLTRLPGDLATVNTLLTKVDDNLPGFLEEINKLSKMLALHGPHLQATLALTPYGIGRFASVMRGGYMNVVANLNGQRTCDYGVTRRNPTHTDRQAPALSGRCGSGEPWRSAEHAPGPLTQ</sequence>
<dbReference type="EMBL" id="BAAALG010000002">
    <property type="protein sequence ID" value="GAA1092822.1"/>
    <property type="molecule type" value="Genomic_DNA"/>
</dbReference>
<keyword evidence="2" id="KW-0472">Membrane</keyword>
<organism evidence="5 6">
    <name type="scientific">Nocardioides dubius</name>
    <dbReference type="NCBI Taxonomy" id="317019"/>
    <lineage>
        <taxon>Bacteria</taxon>
        <taxon>Bacillati</taxon>
        <taxon>Actinomycetota</taxon>
        <taxon>Actinomycetes</taxon>
        <taxon>Propionibacteriales</taxon>
        <taxon>Nocardioidaceae</taxon>
        <taxon>Nocardioides</taxon>
    </lineage>
</organism>
<dbReference type="NCBIfam" id="TIGR00996">
    <property type="entry name" value="Mtu_fam_mce"/>
    <property type="match status" value="1"/>
</dbReference>